<accession>A0A2W5FPD0</accession>
<gene>
    <name evidence="3" type="ORF">DI586_04285</name>
</gene>
<name>A0A2W5FPD0_9BACT</name>
<dbReference type="EMBL" id="QFOT01000032">
    <property type="protein sequence ID" value="PZP56254.1"/>
    <property type="molecule type" value="Genomic_DNA"/>
</dbReference>
<dbReference type="AlphaFoldDB" id="A0A2W5FPD0"/>
<proteinExistence type="predicted"/>
<keyword evidence="1" id="KW-0175">Coiled coil</keyword>
<keyword evidence="2" id="KW-0732">Signal</keyword>
<organism evidence="3 4">
    <name type="scientific">Micavibrio aeruginosavorus</name>
    <dbReference type="NCBI Taxonomy" id="349221"/>
    <lineage>
        <taxon>Bacteria</taxon>
        <taxon>Pseudomonadati</taxon>
        <taxon>Bdellovibrionota</taxon>
        <taxon>Bdellovibrionia</taxon>
        <taxon>Bdellovibrionales</taxon>
        <taxon>Pseudobdellovibrionaceae</taxon>
        <taxon>Micavibrio</taxon>
    </lineage>
</organism>
<feature type="chain" id="PRO_5015849433" evidence="2">
    <location>
        <begin position="28"/>
        <end position="95"/>
    </location>
</feature>
<feature type="coiled-coil region" evidence="1">
    <location>
        <begin position="30"/>
        <end position="66"/>
    </location>
</feature>
<protein>
    <submittedName>
        <fullName evidence="3">Uncharacterized protein</fullName>
    </submittedName>
</protein>
<sequence>MIRFIGRQRMANVMICAIILVPTIAHADDTQALLQRIEALEAQQKAAEKKAQFDAITEERDRAQARIWDSIERDEIDRKIKSQERDIESLEFYDR</sequence>
<evidence type="ECO:0000313" key="3">
    <source>
        <dbReference type="EMBL" id="PZP56254.1"/>
    </source>
</evidence>
<reference evidence="3 4" key="1">
    <citation type="submission" date="2017-08" db="EMBL/GenBank/DDBJ databases">
        <title>Infants hospitalized years apart are colonized by the same room-sourced microbial strains.</title>
        <authorList>
            <person name="Brooks B."/>
            <person name="Olm M.R."/>
            <person name="Firek B.A."/>
            <person name="Baker R."/>
            <person name="Thomas B.C."/>
            <person name="Morowitz M.J."/>
            <person name="Banfield J.F."/>
        </authorList>
    </citation>
    <scope>NUCLEOTIDE SEQUENCE [LARGE SCALE GENOMIC DNA]</scope>
    <source>
        <strain evidence="3">S2_006_000_R2_64</strain>
    </source>
</reference>
<feature type="signal peptide" evidence="2">
    <location>
        <begin position="1"/>
        <end position="27"/>
    </location>
</feature>
<evidence type="ECO:0000256" key="2">
    <source>
        <dbReference type="SAM" id="SignalP"/>
    </source>
</evidence>
<comment type="caution">
    <text evidence="3">The sequence shown here is derived from an EMBL/GenBank/DDBJ whole genome shotgun (WGS) entry which is preliminary data.</text>
</comment>
<evidence type="ECO:0000313" key="4">
    <source>
        <dbReference type="Proteomes" id="UP000249739"/>
    </source>
</evidence>
<dbReference type="Proteomes" id="UP000249739">
    <property type="component" value="Unassembled WGS sequence"/>
</dbReference>
<evidence type="ECO:0000256" key="1">
    <source>
        <dbReference type="SAM" id="Coils"/>
    </source>
</evidence>